<evidence type="ECO:0000313" key="1">
    <source>
        <dbReference type="EMBL" id="USJ27630.1"/>
    </source>
</evidence>
<dbReference type="EMBL" id="CP098809">
    <property type="protein sequence ID" value="USJ27630.1"/>
    <property type="molecule type" value="Genomic_DNA"/>
</dbReference>
<dbReference type="AlphaFoldDB" id="A0A9Q8YE89"/>
<name>A0A9Q8YE89_ENSAD</name>
<keyword evidence="1" id="KW-0614">Plasmid</keyword>
<gene>
    <name evidence="1" type="ORF">NE863_27305</name>
</gene>
<reference evidence="1" key="1">
    <citation type="submission" date="2022-06" db="EMBL/GenBank/DDBJ databases">
        <title>Physiological and biochemical characterization and genomic elucidation of a strain of the genus Ensifer adhaerens M8 that combines arsenic oxidation and chromium reduction.</title>
        <authorList>
            <person name="Li X."/>
            <person name="Yu c."/>
        </authorList>
    </citation>
    <scope>NUCLEOTIDE SEQUENCE</scope>
    <source>
        <strain evidence="1">M8</strain>
        <plasmid evidence="1">pB</plasmid>
    </source>
</reference>
<organism evidence="1 2">
    <name type="scientific">Ensifer adhaerens</name>
    <name type="common">Sinorhizobium morelense</name>
    <dbReference type="NCBI Taxonomy" id="106592"/>
    <lineage>
        <taxon>Bacteria</taxon>
        <taxon>Pseudomonadati</taxon>
        <taxon>Pseudomonadota</taxon>
        <taxon>Alphaproteobacteria</taxon>
        <taxon>Hyphomicrobiales</taxon>
        <taxon>Rhizobiaceae</taxon>
        <taxon>Sinorhizobium/Ensifer group</taxon>
        <taxon>Ensifer</taxon>
    </lineage>
</organism>
<accession>A0A9Q8YE89</accession>
<dbReference type="Gene3D" id="2.30.130.30">
    <property type="entry name" value="Hypothetical protein"/>
    <property type="match status" value="1"/>
</dbReference>
<dbReference type="RefSeq" id="WP_252161186.1">
    <property type="nucleotide sequence ID" value="NZ_CP098809.1"/>
</dbReference>
<evidence type="ECO:0000313" key="2">
    <source>
        <dbReference type="Proteomes" id="UP001055460"/>
    </source>
</evidence>
<geneLocation type="plasmid" evidence="1 2">
    <name>pB</name>
</geneLocation>
<dbReference type="InterPro" id="IPR015947">
    <property type="entry name" value="PUA-like_sf"/>
</dbReference>
<sequence length="145" mass="16813">MTNLDLFKQDFVLSIKPEYATRIVDGLKKVELRRRFPYGTATDAKLFIYATVPLQSVLGYATIEEVRRLPVEEIWRQYHDVAYIDKPAFDEYYGDLAEGYVLVLRDPVKLEVPVPLDVLKAKLKFTPPQSFTYADDAFRKIVYGQ</sequence>
<dbReference type="Proteomes" id="UP001055460">
    <property type="component" value="Plasmid pB"/>
</dbReference>
<proteinExistence type="predicted"/>
<dbReference type="SUPFAM" id="SSF88697">
    <property type="entry name" value="PUA domain-like"/>
    <property type="match status" value="1"/>
</dbReference>
<protein>
    <submittedName>
        <fullName evidence="1">ASCH domain-containing protein</fullName>
    </submittedName>
</protein>